<accession>A0ABQ4T952</accession>
<feature type="transmembrane region" description="Helical" evidence="1">
    <location>
        <begin position="327"/>
        <end position="346"/>
    </location>
</feature>
<feature type="transmembrane region" description="Helical" evidence="1">
    <location>
        <begin position="271"/>
        <end position="291"/>
    </location>
</feature>
<gene>
    <name evidence="2" type="ORF">LKMONMHP_1663</name>
</gene>
<feature type="transmembrane region" description="Helical" evidence="1">
    <location>
        <begin position="87"/>
        <end position="109"/>
    </location>
</feature>
<feature type="transmembrane region" description="Helical" evidence="1">
    <location>
        <begin position="195"/>
        <end position="219"/>
    </location>
</feature>
<keyword evidence="1" id="KW-1133">Transmembrane helix</keyword>
<dbReference type="RefSeq" id="WP_238310677.1">
    <property type="nucleotide sequence ID" value="NZ_BPQV01000004.1"/>
</dbReference>
<evidence type="ECO:0000313" key="2">
    <source>
        <dbReference type="EMBL" id="GJE26811.1"/>
    </source>
</evidence>
<dbReference type="EMBL" id="BPQV01000004">
    <property type="protein sequence ID" value="GJE26811.1"/>
    <property type="molecule type" value="Genomic_DNA"/>
</dbReference>
<feature type="transmembrane region" description="Helical" evidence="1">
    <location>
        <begin position="298"/>
        <end position="315"/>
    </location>
</feature>
<feature type="transmembrane region" description="Helical" evidence="1">
    <location>
        <begin position="231"/>
        <end position="251"/>
    </location>
</feature>
<sequence length="369" mass="39114">MSRPRDARGFFLDPARLPAVALVFGVGALAAVFLGLGIQRAAIAYLGAWACLLALPVGALPVVVMIERLDLWRPQPETALLETLRGLLTAMPVVALLALPVLIASPLLYPWARGAMPETVPGWYAPPFVLLRVLLVFSVWTVLAFVFAKRADAPFGRGGGLDDARAAIGLGLHLAAGTLVAGDLILSVSARSHGLLSGLLLMAAWSSVALAAAIVVAPPDVGPSRRRHNRLTPLVVLLGVWALLHAVQYLLAGDRPGDTAWYLARIGSAGLAWSVFSGLLVLMGAVLTLAPGENRTRLFAAFVLLAHALEMFWFVTPSLRGSFRLTLGDLLVLAGLSSLALGLTLVGRRLLPARAPDPREAPRPRRRGP</sequence>
<reference evidence="2" key="2">
    <citation type="submission" date="2021-08" db="EMBL/GenBank/DDBJ databases">
        <authorList>
            <person name="Tani A."/>
            <person name="Ola A."/>
            <person name="Ogura Y."/>
            <person name="Katsura K."/>
            <person name="Hayashi T."/>
        </authorList>
    </citation>
    <scope>NUCLEOTIDE SEQUENCE</scope>
    <source>
        <strain evidence="2">NBRC 15689</strain>
    </source>
</reference>
<evidence type="ECO:0000313" key="3">
    <source>
        <dbReference type="Proteomes" id="UP001055156"/>
    </source>
</evidence>
<dbReference type="Proteomes" id="UP001055156">
    <property type="component" value="Unassembled WGS sequence"/>
</dbReference>
<feature type="transmembrane region" description="Helical" evidence="1">
    <location>
        <begin position="168"/>
        <end position="189"/>
    </location>
</feature>
<name>A0ABQ4T952_METOR</name>
<feature type="transmembrane region" description="Helical" evidence="1">
    <location>
        <begin position="129"/>
        <end position="148"/>
    </location>
</feature>
<feature type="transmembrane region" description="Helical" evidence="1">
    <location>
        <begin position="20"/>
        <end position="38"/>
    </location>
</feature>
<evidence type="ECO:0000256" key="1">
    <source>
        <dbReference type="SAM" id="Phobius"/>
    </source>
</evidence>
<proteinExistence type="predicted"/>
<comment type="caution">
    <text evidence="2">The sequence shown here is derived from an EMBL/GenBank/DDBJ whole genome shotgun (WGS) entry which is preliminary data.</text>
</comment>
<reference evidence="2" key="1">
    <citation type="journal article" date="2021" name="Front. Microbiol.">
        <title>Comprehensive Comparative Genomics and Phenotyping of Methylobacterium Species.</title>
        <authorList>
            <person name="Alessa O."/>
            <person name="Ogura Y."/>
            <person name="Fujitani Y."/>
            <person name="Takami H."/>
            <person name="Hayashi T."/>
            <person name="Sahin N."/>
            <person name="Tani A."/>
        </authorList>
    </citation>
    <scope>NUCLEOTIDE SEQUENCE</scope>
    <source>
        <strain evidence="2">NBRC 15689</strain>
    </source>
</reference>
<keyword evidence="1" id="KW-0812">Transmembrane</keyword>
<keyword evidence="3" id="KW-1185">Reference proteome</keyword>
<keyword evidence="1" id="KW-0472">Membrane</keyword>
<organism evidence="2 3">
    <name type="scientific">Methylobacterium organophilum</name>
    <dbReference type="NCBI Taxonomy" id="410"/>
    <lineage>
        <taxon>Bacteria</taxon>
        <taxon>Pseudomonadati</taxon>
        <taxon>Pseudomonadota</taxon>
        <taxon>Alphaproteobacteria</taxon>
        <taxon>Hyphomicrobiales</taxon>
        <taxon>Methylobacteriaceae</taxon>
        <taxon>Methylobacterium</taxon>
    </lineage>
</organism>
<feature type="transmembrane region" description="Helical" evidence="1">
    <location>
        <begin position="44"/>
        <end position="66"/>
    </location>
</feature>
<protein>
    <submittedName>
        <fullName evidence="2">Uncharacterized protein</fullName>
    </submittedName>
</protein>